<protein>
    <recommendedName>
        <fullName evidence="2">Endonuclease/exonuclease/phosphatase domain-containing protein</fullName>
    </recommendedName>
</protein>
<dbReference type="Gene3D" id="3.60.10.10">
    <property type="entry name" value="Endonuclease/exonuclease/phosphatase"/>
    <property type="match status" value="1"/>
</dbReference>
<proteinExistence type="predicted"/>
<dbReference type="InterPro" id="IPR036691">
    <property type="entry name" value="Endo/exonu/phosph_ase_sf"/>
</dbReference>
<evidence type="ECO:0008006" key="2">
    <source>
        <dbReference type="Google" id="ProtNLM"/>
    </source>
</evidence>
<accession>A0A1B6HM67</accession>
<feature type="non-terminal residue" evidence="1">
    <location>
        <position position="1"/>
    </location>
</feature>
<evidence type="ECO:0000313" key="1">
    <source>
        <dbReference type="EMBL" id="JAS75779.1"/>
    </source>
</evidence>
<dbReference type="AlphaFoldDB" id="A0A1B6HM67"/>
<organism evidence="1">
    <name type="scientific">Homalodisca liturata</name>
    <dbReference type="NCBI Taxonomy" id="320908"/>
    <lineage>
        <taxon>Eukaryota</taxon>
        <taxon>Metazoa</taxon>
        <taxon>Ecdysozoa</taxon>
        <taxon>Arthropoda</taxon>
        <taxon>Hexapoda</taxon>
        <taxon>Insecta</taxon>
        <taxon>Pterygota</taxon>
        <taxon>Neoptera</taxon>
        <taxon>Paraneoptera</taxon>
        <taxon>Hemiptera</taxon>
        <taxon>Auchenorrhyncha</taxon>
        <taxon>Membracoidea</taxon>
        <taxon>Cicadellidae</taxon>
        <taxon>Cicadellinae</taxon>
        <taxon>Proconiini</taxon>
        <taxon>Homalodisca</taxon>
    </lineage>
</organism>
<reference evidence="1" key="1">
    <citation type="submission" date="2015-11" db="EMBL/GenBank/DDBJ databases">
        <title>De novo transcriptome assembly of four potential Pierce s Disease insect vectors from Arizona vineyards.</title>
        <authorList>
            <person name="Tassone E.E."/>
        </authorList>
    </citation>
    <scope>NUCLEOTIDE SEQUENCE</scope>
</reference>
<name>A0A1B6HM67_9HEMI</name>
<sequence>ANSVKYHSIANLSQELICEMAAVKMMTGKGDLFVLGMYRPPNAPFDETLALIAEALDTIPQNNCGICLVVDLNVDSLEDTNEKFLLRDLLASYDIARLDLPPTRITNTSKDVVCTNLNNTMIDVEIVDTGISDHTLQLCTIKFPCRSKKNPTSCNRTFTSRNVGLFKNLVSN</sequence>
<dbReference type="EMBL" id="GECU01031927">
    <property type="protein sequence ID" value="JAS75779.1"/>
    <property type="molecule type" value="Transcribed_RNA"/>
</dbReference>
<dbReference type="SUPFAM" id="SSF56219">
    <property type="entry name" value="DNase I-like"/>
    <property type="match status" value="1"/>
</dbReference>
<gene>
    <name evidence="1" type="ORF">g.51768</name>
</gene>